<name>A0A7K0BSI4_9ACTN</name>
<evidence type="ECO:0000313" key="2">
    <source>
        <dbReference type="EMBL" id="MQY03842.1"/>
    </source>
</evidence>
<comment type="caution">
    <text evidence="2">The sequence shown here is derived from an EMBL/GenBank/DDBJ whole genome shotgun (WGS) entry which is preliminary data.</text>
</comment>
<evidence type="ECO:0000256" key="1">
    <source>
        <dbReference type="SAM" id="Phobius"/>
    </source>
</evidence>
<feature type="transmembrane region" description="Helical" evidence="1">
    <location>
        <begin position="107"/>
        <end position="128"/>
    </location>
</feature>
<dbReference type="Proteomes" id="UP000487268">
    <property type="component" value="Unassembled WGS sequence"/>
</dbReference>
<organism evidence="2 3">
    <name type="scientific">Actinomadura macrotermitis</name>
    <dbReference type="NCBI Taxonomy" id="2585200"/>
    <lineage>
        <taxon>Bacteria</taxon>
        <taxon>Bacillati</taxon>
        <taxon>Actinomycetota</taxon>
        <taxon>Actinomycetes</taxon>
        <taxon>Streptosporangiales</taxon>
        <taxon>Thermomonosporaceae</taxon>
        <taxon>Actinomadura</taxon>
    </lineage>
</organism>
<evidence type="ECO:0000313" key="3">
    <source>
        <dbReference type="Proteomes" id="UP000487268"/>
    </source>
</evidence>
<dbReference type="EMBL" id="WEGH01000001">
    <property type="protein sequence ID" value="MQY03842.1"/>
    <property type="molecule type" value="Genomic_DNA"/>
</dbReference>
<feature type="transmembrane region" description="Helical" evidence="1">
    <location>
        <begin position="79"/>
        <end position="101"/>
    </location>
</feature>
<dbReference type="RefSeq" id="WP_153531716.1">
    <property type="nucleotide sequence ID" value="NZ_WEGH01000001.1"/>
</dbReference>
<protein>
    <submittedName>
        <fullName evidence="2">Uncharacterized protein</fullName>
    </submittedName>
</protein>
<dbReference type="AlphaFoldDB" id="A0A7K0BSI4"/>
<feature type="transmembrane region" description="Helical" evidence="1">
    <location>
        <begin position="44"/>
        <end position="67"/>
    </location>
</feature>
<keyword evidence="1" id="KW-0812">Transmembrane</keyword>
<keyword evidence="1" id="KW-0472">Membrane</keyword>
<keyword evidence="1" id="KW-1133">Transmembrane helix</keyword>
<accession>A0A7K0BSI4</accession>
<proteinExistence type="predicted"/>
<sequence>MEIRSGFVAFCLGALVPFAGLVAAALAVTAAVVAAPGLARSAGFTSAAMPAAALLNLLLAFAGAWLAGRRLLDAGAPTGRAAAIACAGPLLVGLLTQTGIAAQGRPLVLLLVLGAAAAGAGLGFGMAARRR</sequence>
<reference evidence="2 3" key="1">
    <citation type="submission" date="2019-10" db="EMBL/GenBank/DDBJ databases">
        <title>Actinomadura rubteroloni sp. nov. and Actinomadura macrotermitis sp. nov., isolated from the gut of fungus growing-termite Macrotermes natalensis.</title>
        <authorList>
            <person name="Benndorf R."/>
            <person name="Martin K."/>
            <person name="Kuefner M."/>
            <person name="De Beer W."/>
            <person name="Kaster A.-K."/>
            <person name="Vollmers J."/>
            <person name="Poulsen M."/>
            <person name="Beemelmanns C."/>
        </authorList>
    </citation>
    <scope>NUCLEOTIDE SEQUENCE [LARGE SCALE GENOMIC DNA]</scope>
    <source>
        <strain evidence="2 3">RB68</strain>
    </source>
</reference>
<gene>
    <name evidence="2" type="ORF">ACRB68_18880</name>
</gene>
<keyword evidence="3" id="KW-1185">Reference proteome</keyword>